<keyword evidence="3" id="KW-1185">Reference proteome</keyword>
<accession>A0A6N8I2W4</accession>
<sequence length="222" mass="25320">MVDIHQWMKQYQSTVWNLFGSRILFIGLQGSYGRNEAHETSDIDVVLILDTVSLHDLKQYKQVIETLPDRSLICGFVSGREELVGWYKSDLFQFYYDTIPYYGSLDDIISVPADADARAAVLMGACNLYHMCSHNYLHGSDMETLKGLYKSAFFVLQAKHFAETGDYLKSHSVLKEVLTGMDLSVSQAAEQIKTADPSQAALERYSELLLRWTHQLIREYGK</sequence>
<gene>
    <name evidence="2" type="ORF">CAFE_30110</name>
</gene>
<dbReference type="CDD" id="cd05403">
    <property type="entry name" value="NT_KNTase_like"/>
    <property type="match status" value="1"/>
</dbReference>
<comment type="caution">
    <text evidence="2">The sequence shown here is derived from an EMBL/GenBank/DDBJ whole genome shotgun (WGS) entry which is preliminary data.</text>
</comment>
<dbReference type="SUPFAM" id="SSF81301">
    <property type="entry name" value="Nucleotidyltransferase"/>
    <property type="match status" value="1"/>
</dbReference>
<organism evidence="2 3">
    <name type="scientific">Caproicibacter fermentans</name>
    <dbReference type="NCBI Taxonomy" id="2576756"/>
    <lineage>
        <taxon>Bacteria</taxon>
        <taxon>Bacillati</taxon>
        <taxon>Bacillota</taxon>
        <taxon>Clostridia</taxon>
        <taxon>Eubacteriales</taxon>
        <taxon>Acutalibacteraceae</taxon>
        <taxon>Caproicibacter</taxon>
    </lineage>
</organism>
<feature type="domain" description="Polymerase nucleotidyl transferase" evidence="1">
    <location>
        <begin position="24"/>
        <end position="60"/>
    </location>
</feature>
<evidence type="ECO:0000313" key="2">
    <source>
        <dbReference type="EMBL" id="MVB12279.1"/>
    </source>
</evidence>
<evidence type="ECO:0000313" key="3">
    <source>
        <dbReference type="Proteomes" id="UP000469440"/>
    </source>
</evidence>
<reference evidence="2 3" key="1">
    <citation type="submission" date="2019-09" db="EMBL/GenBank/DDBJ databases">
        <title>Genome sequence of Clostridium sp. EA1.</title>
        <authorList>
            <person name="Poehlein A."/>
            <person name="Bengelsdorf F.R."/>
            <person name="Daniel R."/>
        </authorList>
    </citation>
    <scope>NUCLEOTIDE SEQUENCE [LARGE SCALE GENOMIC DNA]</scope>
    <source>
        <strain evidence="2 3">EA1</strain>
    </source>
</reference>
<dbReference type="RefSeq" id="WP_156991085.1">
    <property type="nucleotide sequence ID" value="NZ_VWXL01000085.1"/>
</dbReference>
<proteinExistence type="predicted"/>
<dbReference type="EMBL" id="VWXL01000085">
    <property type="protein sequence ID" value="MVB12279.1"/>
    <property type="molecule type" value="Genomic_DNA"/>
</dbReference>
<dbReference type="InterPro" id="IPR043519">
    <property type="entry name" value="NT_sf"/>
</dbReference>
<dbReference type="AlphaFoldDB" id="A0A6N8I2W4"/>
<dbReference type="OrthoDB" id="358345at2"/>
<dbReference type="Proteomes" id="UP000469440">
    <property type="component" value="Unassembled WGS sequence"/>
</dbReference>
<evidence type="ECO:0000259" key="1">
    <source>
        <dbReference type="Pfam" id="PF01909"/>
    </source>
</evidence>
<dbReference type="Gene3D" id="3.30.460.10">
    <property type="entry name" value="Beta Polymerase, domain 2"/>
    <property type="match status" value="1"/>
</dbReference>
<dbReference type="InterPro" id="IPR002934">
    <property type="entry name" value="Polymerase_NTP_transf_dom"/>
</dbReference>
<name>A0A6N8I2W4_9FIRM</name>
<dbReference type="Pfam" id="PF01909">
    <property type="entry name" value="NTP_transf_2"/>
    <property type="match status" value="1"/>
</dbReference>
<dbReference type="GO" id="GO:0016779">
    <property type="term" value="F:nucleotidyltransferase activity"/>
    <property type="evidence" value="ECO:0007669"/>
    <property type="project" value="InterPro"/>
</dbReference>
<protein>
    <recommendedName>
        <fullName evidence="1">Polymerase nucleotidyl transferase domain-containing protein</fullName>
    </recommendedName>
</protein>